<dbReference type="Gene3D" id="3.30.420.10">
    <property type="entry name" value="Ribonuclease H-like superfamily/Ribonuclease H"/>
    <property type="match status" value="1"/>
</dbReference>
<dbReference type="GO" id="GO:0032259">
    <property type="term" value="P:methylation"/>
    <property type="evidence" value="ECO:0007669"/>
    <property type="project" value="UniProtKB-KW"/>
</dbReference>
<gene>
    <name evidence="1" type="ORF">WH47_07215</name>
</gene>
<name>A0A0L7RK04_9HYME</name>
<sequence>QKSFSNELEVVHRKTEVTANQPWSRNEAISFLHDNTRSHVASTTVQKLHQQDIEVLPQPPYFSDSSPANFHLFHSLDNFFTQKRFRKQEDIENAFQQFLPPRNSDLYARGINALVVR</sequence>
<dbReference type="EMBL" id="KQ414580">
    <property type="protein sequence ID" value="KOC71071.1"/>
    <property type="molecule type" value="Genomic_DNA"/>
</dbReference>
<keyword evidence="1" id="KW-0808">Transferase</keyword>
<dbReference type="STRING" id="597456.A0A0L7RK04"/>
<dbReference type="PANTHER" id="PTHR46060">
    <property type="entry name" value="MARINER MOS1 TRANSPOSASE-LIKE PROTEIN"/>
    <property type="match status" value="1"/>
</dbReference>
<dbReference type="AlphaFoldDB" id="A0A0L7RK04"/>
<reference evidence="1 2" key="1">
    <citation type="submission" date="2015-07" db="EMBL/GenBank/DDBJ databases">
        <title>The genome of Habropoda laboriosa.</title>
        <authorList>
            <person name="Pan H."/>
            <person name="Kapheim K."/>
        </authorList>
    </citation>
    <scope>NUCLEOTIDE SEQUENCE [LARGE SCALE GENOMIC DNA]</scope>
    <source>
        <strain evidence="1">0110345459</strain>
    </source>
</reference>
<keyword evidence="2" id="KW-1185">Reference proteome</keyword>
<proteinExistence type="predicted"/>
<keyword evidence="1" id="KW-0489">Methyltransferase</keyword>
<dbReference type="InterPro" id="IPR052709">
    <property type="entry name" value="Transposase-MT_Hybrid"/>
</dbReference>
<feature type="non-terminal residue" evidence="1">
    <location>
        <position position="1"/>
    </location>
</feature>
<dbReference type="GO" id="GO:0008168">
    <property type="term" value="F:methyltransferase activity"/>
    <property type="evidence" value="ECO:0007669"/>
    <property type="project" value="UniProtKB-KW"/>
</dbReference>
<protein>
    <submittedName>
        <fullName evidence="1">Histone-lysine N-methyltransferase SETMAR</fullName>
    </submittedName>
</protein>
<organism evidence="1 2">
    <name type="scientific">Habropoda laboriosa</name>
    <dbReference type="NCBI Taxonomy" id="597456"/>
    <lineage>
        <taxon>Eukaryota</taxon>
        <taxon>Metazoa</taxon>
        <taxon>Ecdysozoa</taxon>
        <taxon>Arthropoda</taxon>
        <taxon>Hexapoda</taxon>
        <taxon>Insecta</taxon>
        <taxon>Pterygota</taxon>
        <taxon>Neoptera</taxon>
        <taxon>Endopterygota</taxon>
        <taxon>Hymenoptera</taxon>
        <taxon>Apocrita</taxon>
        <taxon>Aculeata</taxon>
        <taxon>Apoidea</taxon>
        <taxon>Anthophila</taxon>
        <taxon>Apidae</taxon>
        <taxon>Habropoda</taxon>
    </lineage>
</organism>
<dbReference type="PANTHER" id="PTHR46060:SF1">
    <property type="entry name" value="MARINER MOS1 TRANSPOSASE-LIKE PROTEIN"/>
    <property type="match status" value="1"/>
</dbReference>
<accession>A0A0L7RK04</accession>
<dbReference type="InterPro" id="IPR036397">
    <property type="entry name" value="RNaseH_sf"/>
</dbReference>
<dbReference type="GO" id="GO:0003676">
    <property type="term" value="F:nucleic acid binding"/>
    <property type="evidence" value="ECO:0007669"/>
    <property type="project" value="InterPro"/>
</dbReference>
<evidence type="ECO:0000313" key="1">
    <source>
        <dbReference type="EMBL" id="KOC71071.1"/>
    </source>
</evidence>
<evidence type="ECO:0000313" key="2">
    <source>
        <dbReference type="Proteomes" id="UP000053825"/>
    </source>
</evidence>
<dbReference type="Proteomes" id="UP000053825">
    <property type="component" value="Unassembled WGS sequence"/>
</dbReference>